<evidence type="ECO:0000313" key="3">
    <source>
        <dbReference type="EMBL" id="GJD51300.1"/>
    </source>
</evidence>
<dbReference type="EMBL" id="BPQH01000012">
    <property type="protein sequence ID" value="GJD51300.1"/>
    <property type="molecule type" value="Genomic_DNA"/>
</dbReference>
<gene>
    <name evidence="3" type="primary">rutD_2</name>
    <name evidence="3" type="ORF">OPKNFCMD_4054</name>
</gene>
<proteinExistence type="predicted"/>
<dbReference type="PANTHER" id="PTHR43798">
    <property type="entry name" value="MONOACYLGLYCEROL LIPASE"/>
    <property type="match status" value="1"/>
</dbReference>
<dbReference type="Proteomes" id="UP001055167">
    <property type="component" value="Unassembled WGS sequence"/>
</dbReference>
<dbReference type="SUPFAM" id="SSF53474">
    <property type="entry name" value="alpha/beta-Hydrolases"/>
    <property type="match status" value="1"/>
</dbReference>
<organism evidence="3 4">
    <name type="scientific">Methylobacterium crusticola</name>
    <dbReference type="NCBI Taxonomy" id="1697972"/>
    <lineage>
        <taxon>Bacteria</taxon>
        <taxon>Pseudomonadati</taxon>
        <taxon>Pseudomonadota</taxon>
        <taxon>Alphaproteobacteria</taxon>
        <taxon>Hyphomicrobiales</taxon>
        <taxon>Methylobacteriaceae</taxon>
        <taxon>Methylobacterium</taxon>
    </lineage>
</organism>
<dbReference type="PANTHER" id="PTHR43798:SF31">
    <property type="entry name" value="AB HYDROLASE SUPERFAMILY PROTEIN YCLE"/>
    <property type="match status" value="1"/>
</dbReference>
<comment type="caution">
    <text evidence="3">The sequence shown here is derived from an EMBL/GenBank/DDBJ whole genome shotgun (WGS) entry which is preliminary data.</text>
</comment>
<accession>A0ABQ4R0U5</accession>
<dbReference type="Pfam" id="PF00561">
    <property type="entry name" value="Abhydrolase_1"/>
    <property type="match status" value="1"/>
</dbReference>
<dbReference type="InterPro" id="IPR029058">
    <property type="entry name" value="AB_hydrolase_fold"/>
</dbReference>
<evidence type="ECO:0000259" key="2">
    <source>
        <dbReference type="Pfam" id="PF00561"/>
    </source>
</evidence>
<dbReference type="InterPro" id="IPR050266">
    <property type="entry name" value="AB_hydrolase_sf"/>
</dbReference>
<dbReference type="PRINTS" id="PR00111">
    <property type="entry name" value="ABHYDROLASE"/>
</dbReference>
<evidence type="ECO:0000256" key="1">
    <source>
        <dbReference type="ARBA" id="ARBA00022801"/>
    </source>
</evidence>
<dbReference type="RefSeq" id="WP_128560853.1">
    <property type="nucleotide sequence ID" value="NZ_BPQH01000012.1"/>
</dbReference>
<dbReference type="GO" id="GO:0016787">
    <property type="term" value="F:hydrolase activity"/>
    <property type="evidence" value="ECO:0007669"/>
    <property type="project" value="UniProtKB-KW"/>
</dbReference>
<keyword evidence="4" id="KW-1185">Reference proteome</keyword>
<name>A0ABQ4R0U5_9HYPH</name>
<reference evidence="3" key="1">
    <citation type="journal article" date="2021" name="Front. Microbiol.">
        <title>Comprehensive Comparative Genomics and Phenotyping of Methylobacterium Species.</title>
        <authorList>
            <person name="Alessa O."/>
            <person name="Ogura Y."/>
            <person name="Fujitani Y."/>
            <person name="Takami H."/>
            <person name="Hayashi T."/>
            <person name="Sahin N."/>
            <person name="Tani A."/>
        </authorList>
    </citation>
    <scope>NUCLEOTIDE SEQUENCE</scope>
    <source>
        <strain evidence="3">KCTC 52305</strain>
    </source>
</reference>
<evidence type="ECO:0000313" key="4">
    <source>
        <dbReference type="Proteomes" id="UP001055167"/>
    </source>
</evidence>
<dbReference type="Gene3D" id="3.40.50.1820">
    <property type="entry name" value="alpha/beta hydrolase"/>
    <property type="match status" value="1"/>
</dbReference>
<feature type="domain" description="AB hydrolase-1" evidence="2">
    <location>
        <begin position="33"/>
        <end position="138"/>
    </location>
</feature>
<protein>
    <submittedName>
        <fullName evidence="3">Aminoacrylate hydrolase RutD</fullName>
    </submittedName>
</protein>
<keyword evidence="1 3" id="KW-0378">Hydrolase</keyword>
<dbReference type="InterPro" id="IPR000073">
    <property type="entry name" value="AB_hydrolase_1"/>
</dbReference>
<reference evidence="3" key="2">
    <citation type="submission" date="2021-08" db="EMBL/GenBank/DDBJ databases">
        <authorList>
            <person name="Tani A."/>
            <person name="Ola A."/>
            <person name="Ogura Y."/>
            <person name="Katsura K."/>
            <person name="Hayashi T."/>
        </authorList>
    </citation>
    <scope>NUCLEOTIDE SEQUENCE</scope>
    <source>
        <strain evidence="3">KCTC 52305</strain>
    </source>
</reference>
<sequence>MTVAKCRAESEFTTHDGVRLAHVEAGPRTSELPPLVLVNGWTGDHGIFTPQIAYFSPERRVVAVDLRGHGASDAPEQEYTMAGFADDVAWQCRAIGLEKPVVIGHSLGGAVALELCGRYPGLAAGLVMIDSMVMAPPAMRDHPDARRLLEGIGGPGYLAVSQANAWAIGCDFDDPQRRREIFENYILGPCLRTPQHVAYSAIGNFILDHDPVPAAAACRIPMAYISADVPAIETGRDLERLRRFCPQLVTAKTLLAGHFNTIEVAEQVNAMIERFLAVGLRRRTMRPEHCWTS</sequence>